<organism evidence="2 3">
    <name type="scientific">Salmonella enterica</name>
    <name type="common">Salmonella choleraesuis</name>
    <dbReference type="NCBI Taxonomy" id="28901"/>
    <lineage>
        <taxon>Bacteria</taxon>
        <taxon>Pseudomonadati</taxon>
        <taxon>Pseudomonadota</taxon>
        <taxon>Gammaproteobacteria</taxon>
        <taxon>Enterobacterales</taxon>
        <taxon>Enterobacteriaceae</taxon>
        <taxon>Salmonella</taxon>
    </lineage>
</organism>
<sequence>MQIFTSIGCILLCILLVCKRRGCYEAAYYSDSYQLLRAYDVNISGLVSTTMQNEARRLRTERWQAENRERMNEVARFIESHGPLLTKTEIGEMQFKVYARFIRYSSPRPRSVRENNY</sequence>
<evidence type="ECO:0000313" key="3">
    <source>
        <dbReference type="Proteomes" id="UP000254332"/>
    </source>
</evidence>
<gene>
    <name evidence="2" type="primary">ccdA_2</name>
    <name evidence="2" type="ORF">NCTC10718_05103</name>
</gene>
<evidence type="ECO:0000256" key="1">
    <source>
        <dbReference type="ARBA" id="ARBA00022649"/>
    </source>
</evidence>
<protein>
    <submittedName>
        <fullName evidence="2">CcdA protein (Antitoxin to CcdB)</fullName>
    </submittedName>
</protein>
<dbReference type="AlphaFoldDB" id="A0A379SDU9"/>
<evidence type="ECO:0000313" key="2">
    <source>
        <dbReference type="EMBL" id="SUG27773.1"/>
    </source>
</evidence>
<accession>A0A379SDU9</accession>
<dbReference type="Gene3D" id="1.10.1220.80">
    <property type="match status" value="1"/>
</dbReference>
<keyword evidence="1" id="KW-1277">Toxin-antitoxin system</keyword>
<dbReference type="Proteomes" id="UP000254332">
    <property type="component" value="Unassembled WGS sequence"/>
</dbReference>
<dbReference type="EMBL" id="UGWQ01000004">
    <property type="protein sequence ID" value="SUG27773.1"/>
    <property type="molecule type" value="Genomic_DNA"/>
</dbReference>
<dbReference type="Pfam" id="PF07362">
    <property type="entry name" value="CcdA"/>
    <property type="match status" value="1"/>
</dbReference>
<proteinExistence type="predicted"/>
<reference evidence="2 3" key="1">
    <citation type="submission" date="2018-06" db="EMBL/GenBank/DDBJ databases">
        <authorList>
            <consortium name="Pathogen Informatics"/>
            <person name="Doyle S."/>
        </authorList>
    </citation>
    <scope>NUCLEOTIDE SEQUENCE [LARGE SCALE GENOMIC DNA]</scope>
    <source>
        <strain evidence="2 3">NCTC10718</strain>
    </source>
</reference>
<dbReference type="InterPro" id="IPR009956">
    <property type="entry name" value="Post-segregation_anti-tox_CcdA"/>
</dbReference>
<name>A0A379SDU9_SALER</name>